<dbReference type="EMBL" id="AP022593">
    <property type="protein sequence ID" value="BBY52138.1"/>
    <property type="molecule type" value="Genomic_DNA"/>
</dbReference>
<evidence type="ECO:0000259" key="1">
    <source>
        <dbReference type="Pfam" id="PF20815"/>
    </source>
</evidence>
<dbReference type="Proteomes" id="UP000467428">
    <property type="component" value="Chromosome"/>
</dbReference>
<accession>A0A7I7S5N2</accession>
<dbReference type="RefSeq" id="WP_179973534.1">
    <property type="nucleotide sequence ID" value="NZ_AP022593.1"/>
</dbReference>
<evidence type="ECO:0000313" key="3">
    <source>
        <dbReference type="Proteomes" id="UP000467428"/>
    </source>
</evidence>
<feature type="domain" description="GIY-YIG catalytic" evidence="1">
    <location>
        <begin position="49"/>
        <end position="189"/>
    </location>
</feature>
<protein>
    <recommendedName>
        <fullName evidence="1">GIY-YIG catalytic domain-containing protein</fullName>
    </recommendedName>
</protein>
<proteinExistence type="predicted"/>
<dbReference type="InterPro" id="IPR049311">
    <property type="entry name" value="GIY_YIG_cat"/>
</dbReference>
<dbReference type="AlphaFoldDB" id="A0A7I7S5N2"/>
<keyword evidence="3" id="KW-1185">Reference proteome</keyword>
<name>A0A7I7S5N2_9MYCO</name>
<dbReference type="Pfam" id="PF20815">
    <property type="entry name" value="GIY_YIG_2"/>
    <property type="match status" value="1"/>
</dbReference>
<dbReference type="KEGG" id="marz:MARA_56060"/>
<geneLocation type="plasmid" evidence="3">
    <name>pjcm18538 dna</name>
</geneLocation>
<reference evidence="2 3" key="1">
    <citation type="journal article" date="2019" name="Emerg. Microbes Infect.">
        <title>Comprehensive subspecies identification of 175 nontuberculous mycobacteria species based on 7547 genomic profiles.</title>
        <authorList>
            <person name="Matsumoto Y."/>
            <person name="Kinjo T."/>
            <person name="Motooka D."/>
            <person name="Nabeya D."/>
            <person name="Jung N."/>
            <person name="Uechi K."/>
            <person name="Horii T."/>
            <person name="Iida T."/>
            <person name="Fujita J."/>
            <person name="Nakamura S."/>
        </authorList>
    </citation>
    <scope>NUCLEOTIDE SEQUENCE [LARGE SCALE GENOMIC DNA]</scope>
    <source>
        <strain evidence="2 3">JCM 18538</strain>
    </source>
</reference>
<sequence>MRDRRASPADFLAARPVTREKVFAEPSPVPEEPGVQGWWFRTIPGAIDTSGCEQRDGLTLLYVGISPTRPPTNGKPPSKQDLRKRIRYHYGAGNADAEGSTLRKTLGVLLGDELGFRLRRIGSGTRRSFAGGEAVLTHWMAENALVSWVVHEEPWLLEEQLVATLDLPLNLQPENKDNAFFPELKRLRRQAEVTANKQRILKEW</sequence>
<organism evidence="2 3">
    <name type="scientific">Mycolicibacterium arabiense</name>
    <dbReference type="NCBI Taxonomy" id="1286181"/>
    <lineage>
        <taxon>Bacteria</taxon>
        <taxon>Bacillati</taxon>
        <taxon>Actinomycetota</taxon>
        <taxon>Actinomycetes</taxon>
        <taxon>Mycobacteriales</taxon>
        <taxon>Mycobacteriaceae</taxon>
        <taxon>Mycolicibacterium</taxon>
    </lineage>
</organism>
<evidence type="ECO:0000313" key="2">
    <source>
        <dbReference type="EMBL" id="BBY52138.1"/>
    </source>
</evidence>
<gene>
    <name evidence="2" type="ORF">MARA_56060</name>
</gene>